<name>A0ABV9NP34_9GAMM</name>
<dbReference type="Proteomes" id="UP001595892">
    <property type="component" value="Unassembled WGS sequence"/>
</dbReference>
<gene>
    <name evidence="1" type="ORF">ACFO3Q_13600</name>
</gene>
<dbReference type="EMBL" id="JBHSGG010000040">
    <property type="protein sequence ID" value="MFC4729204.1"/>
    <property type="molecule type" value="Genomic_DNA"/>
</dbReference>
<dbReference type="RefSeq" id="WP_377005277.1">
    <property type="nucleotide sequence ID" value="NZ_JBHSGG010000040.1"/>
</dbReference>
<keyword evidence="2" id="KW-1185">Reference proteome</keyword>
<reference evidence="2" key="1">
    <citation type="journal article" date="2019" name="Int. J. Syst. Evol. Microbiol.">
        <title>The Global Catalogue of Microorganisms (GCM) 10K type strain sequencing project: providing services to taxonomists for standard genome sequencing and annotation.</title>
        <authorList>
            <consortium name="The Broad Institute Genomics Platform"/>
            <consortium name="The Broad Institute Genome Sequencing Center for Infectious Disease"/>
            <person name="Wu L."/>
            <person name="Ma J."/>
        </authorList>
    </citation>
    <scope>NUCLEOTIDE SEQUENCE [LARGE SCALE GENOMIC DNA]</scope>
    <source>
        <strain evidence="2">CGMCC 1.13574</strain>
    </source>
</reference>
<organism evidence="1 2">
    <name type="scientific">Coralloluteibacterium thermophilum</name>
    <dbReference type="NCBI Taxonomy" id="2707049"/>
    <lineage>
        <taxon>Bacteria</taxon>
        <taxon>Pseudomonadati</taxon>
        <taxon>Pseudomonadota</taxon>
        <taxon>Gammaproteobacteria</taxon>
        <taxon>Lysobacterales</taxon>
        <taxon>Lysobacteraceae</taxon>
        <taxon>Coralloluteibacterium</taxon>
    </lineage>
</organism>
<evidence type="ECO:0000313" key="1">
    <source>
        <dbReference type="EMBL" id="MFC4729204.1"/>
    </source>
</evidence>
<evidence type="ECO:0000313" key="2">
    <source>
        <dbReference type="Proteomes" id="UP001595892"/>
    </source>
</evidence>
<sequence>MHLPTLQQDLEARFSEISSERTENQHIFALEHGLAIDMSALANSLSKQLAYGMTNQASWLAWVVFATEVGYDYAGAEYWQTFNERLPAWRAVDTNKSRSRIRMWFRRFASTYNGVRPSGTWAEQFRIIAWPITHAILPKDLQYQFARSIHHNRYQIAADSDPLVVGRLIHHRTPHPSSRFREFCEQEEMVGRIALALLGAGTEDPPLSPEATRRIVGDLEMTQEAREWLQEARSDIRWIHGAKRQRFSGRSPQDRARTVAQPQLNLRPTLLLSRKSDAWHVGIQVPSFAPLAAGSPEVARHLQKTKVRIEGGSGQWHPAQILNTPSKPHGLQRWPGDGMVLRFKDALPIFDQLVRLEATLGKGPLWVCRIGTDGLAREVRSHHVRPGQKYIVMARTGHVFRPHPALRPADLRCDGLTGIQLSLPPHVSEDLRHALKTLGLSFASTVRIWPAGLPAVSWDCEGRSEWLTTDTPCFGIDVDHDVAAVDVALDGIPPLRISRTGVQGPSWVQLPPLPPGEHRLVVEVKDGAGQAGLLGASRGEVILEVRNPVSLDETVQRRGGLIVVATPIDATLESLERDELQLEVYGPAGREAQLFLEIEGCDSDPRPFDRTVVPATLTHLWRRLPTEIQENLGGSNACRLVIRAEEIGTFTLSLERASRPVRWTLRQSRQTTTIRLVDEAAVGAHALCQMAPLDQPCAAQALDYDDCVDGIDVPAPGALFIVAGRDRLDAVIVSQPGQGTMRDFAELALAPRLNGFASSAERLRDDVALLGLWSRARVVGPLGAARKGKVVRAMRDALVRFVCGPAWMDAERRIGDPPWNDDAIATLGDAITNRREWMNFPAQLRVSHREVLDMLPAQVVSWLLGITTRYRLCTDHLLVERMLRYLTDPDSFIASSRDVAVDIQSLVAHGELARSVRYLQKLLEGKSWDWN</sequence>
<proteinExistence type="predicted"/>
<comment type="caution">
    <text evidence="1">The sequence shown here is derived from an EMBL/GenBank/DDBJ whole genome shotgun (WGS) entry which is preliminary data.</text>
</comment>
<accession>A0ABV9NP34</accession>
<protein>
    <submittedName>
        <fullName evidence="1">Uncharacterized protein</fullName>
    </submittedName>
</protein>